<name>A0A449A2F7_9BACT</name>
<dbReference type="InterPro" id="IPR027417">
    <property type="entry name" value="P-loop_NTPase"/>
</dbReference>
<dbReference type="GO" id="GO:0005737">
    <property type="term" value="C:cytoplasm"/>
    <property type="evidence" value="ECO:0007669"/>
    <property type="project" value="TreeGrafter"/>
</dbReference>
<evidence type="ECO:0000259" key="3">
    <source>
        <dbReference type="Pfam" id="PF01712"/>
    </source>
</evidence>
<protein>
    <submittedName>
        <fullName evidence="4">Deoxyguanosine kinase</fullName>
        <ecNumber evidence="4">2.7.1.113</ecNumber>
    </submittedName>
</protein>
<dbReference type="RefSeq" id="WP_129620062.1">
    <property type="nucleotide sequence ID" value="NZ_LR214950.1"/>
</dbReference>
<dbReference type="GO" id="GO:0004138">
    <property type="term" value="F:deoxyguanosine kinase activity"/>
    <property type="evidence" value="ECO:0007669"/>
    <property type="project" value="UniProtKB-EC"/>
</dbReference>
<dbReference type="Proteomes" id="UP000290568">
    <property type="component" value="Chromosome"/>
</dbReference>
<sequence>MLIGISGMISSGKSTLSKKLAHHFKENSILLDEFMEDDDVFNQMLNWFYERKENLDLAFQAYVVSKHIACVSDTVKLFNEKKLKEDSDFIFLDRFSAEHYVFAKVNLSHLPKKVIRSYDALFNNLVSEHDVPEFAIFLDVSFENFKKRIFERGREVEINNWEKNKDYFQVLYNTYKKTFIKIATKYNIKYEIIDTNILNEEQVFEKALELLDAYKKGRNSAK</sequence>
<keyword evidence="5" id="KW-1185">Reference proteome</keyword>
<proteinExistence type="predicted"/>
<reference evidence="4 5" key="1">
    <citation type="submission" date="2019-01" db="EMBL/GenBank/DDBJ databases">
        <authorList>
            <consortium name="Pathogen Informatics"/>
        </authorList>
    </citation>
    <scope>NUCLEOTIDE SEQUENCE [LARGE SCALE GENOMIC DNA]</scope>
    <source>
        <strain evidence="4 5">NCTC10183</strain>
    </source>
</reference>
<accession>A0A449A2F7</accession>
<dbReference type="PANTHER" id="PTHR10513">
    <property type="entry name" value="DEOXYNUCLEOSIDE KINASE"/>
    <property type="match status" value="1"/>
</dbReference>
<dbReference type="PANTHER" id="PTHR10513:SF35">
    <property type="entry name" value="DEOXYADENOSINE KINASE"/>
    <property type="match status" value="1"/>
</dbReference>
<dbReference type="Gene3D" id="3.40.50.300">
    <property type="entry name" value="P-loop containing nucleotide triphosphate hydrolases"/>
    <property type="match status" value="1"/>
</dbReference>
<organism evidence="4 5">
    <name type="scientific">Mycoplasmopsis gallinacea</name>
    <dbReference type="NCBI Taxonomy" id="29556"/>
    <lineage>
        <taxon>Bacteria</taxon>
        <taxon>Bacillati</taxon>
        <taxon>Mycoplasmatota</taxon>
        <taxon>Mycoplasmoidales</taxon>
        <taxon>Metamycoplasmataceae</taxon>
        <taxon>Mycoplasmopsis</taxon>
    </lineage>
</organism>
<feature type="active site" description="Proton acceptor" evidence="1">
    <location>
        <position position="93"/>
    </location>
</feature>
<dbReference type="SUPFAM" id="SSF52540">
    <property type="entry name" value="P-loop containing nucleoside triphosphate hydrolases"/>
    <property type="match status" value="1"/>
</dbReference>
<keyword evidence="4" id="KW-0418">Kinase</keyword>
<gene>
    <name evidence="4" type="primary">MCYN0418_3</name>
    <name evidence="4" type="ORF">NCTC10183_00140</name>
</gene>
<dbReference type="EC" id="2.7.1.113" evidence="4"/>
<evidence type="ECO:0000313" key="4">
    <source>
        <dbReference type="EMBL" id="VEU58382.1"/>
    </source>
</evidence>
<dbReference type="EMBL" id="LR214950">
    <property type="protein sequence ID" value="VEU58382.1"/>
    <property type="molecule type" value="Genomic_DNA"/>
</dbReference>
<dbReference type="InterPro" id="IPR050566">
    <property type="entry name" value="Deoxyribonucleoside_kinase"/>
</dbReference>
<dbReference type="GO" id="GO:0005524">
    <property type="term" value="F:ATP binding"/>
    <property type="evidence" value="ECO:0007669"/>
    <property type="project" value="UniProtKB-KW"/>
</dbReference>
<dbReference type="InterPro" id="IPR031314">
    <property type="entry name" value="DNK_dom"/>
</dbReference>
<keyword evidence="2" id="KW-0067">ATP-binding</keyword>
<dbReference type="Pfam" id="PF01712">
    <property type="entry name" value="dNK"/>
    <property type="match status" value="1"/>
</dbReference>
<evidence type="ECO:0000313" key="5">
    <source>
        <dbReference type="Proteomes" id="UP000290568"/>
    </source>
</evidence>
<evidence type="ECO:0000256" key="1">
    <source>
        <dbReference type="PIRSR" id="PIRSR000705-1"/>
    </source>
</evidence>
<dbReference type="AlphaFoldDB" id="A0A449A2F7"/>
<feature type="domain" description="Deoxynucleoside kinase" evidence="3">
    <location>
        <begin position="3"/>
        <end position="208"/>
    </location>
</feature>
<dbReference type="InterPro" id="IPR002624">
    <property type="entry name" value="DCK/DGK"/>
</dbReference>
<feature type="binding site" evidence="2">
    <location>
        <begin position="7"/>
        <end position="15"/>
    </location>
    <ligand>
        <name>ATP</name>
        <dbReference type="ChEBI" id="CHEBI:30616"/>
    </ligand>
</feature>
<dbReference type="OrthoDB" id="391791at2"/>
<evidence type="ECO:0000256" key="2">
    <source>
        <dbReference type="PIRSR" id="PIRSR000705-3"/>
    </source>
</evidence>
<keyword evidence="2" id="KW-0547">Nucleotide-binding</keyword>
<feature type="binding site" evidence="2">
    <location>
        <begin position="148"/>
        <end position="152"/>
    </location>
    <ligand>
        <name>ATP</name>
        <dbReference type="ChEBI" id="CHEBI:30616"/>
    </ligand>
</feature>
<keyword evidence="4" id="KW-0808">Transferase</keyword>
<dbReference type="PIRSF" id="PIRSF000705">
    <property type="entry name" value="DNK"/>
    <property type="match status" value="1"/>
</dbReference>